<name>A0A2K8NSF1_9MOLU</name>
<proteinExistence type="predicted"/>
<dbReference type="GO" id="GO:0016020">
    <property type="term" value="C:membrane"/>
    <property type="evidence" value="ECO:0007669"/>
    <property type="project" value="UniProtKB-SubCell"/>
</dbReference>
<keyword evidence="8" id="KW-1185">Reference proteome</keyword>
<dbReference type="Proteomes" id="UP000232063">
    <property type="component" value="Chromosome"/>
</dbReference>
<organism evidence="7 8">
    <name type="scientific">Williamsoniiplasma luminosum</name>
    <dbReference type="NCBI Taxonomy" id="214888"/>
    <lineage>
        <taxon>Bacteria</taxon>
        <taxon>Bacillati</taxon>
        <taxon>Mycoplasmatota</taxon>
        <taxon>Mollicutes</taxon>
        <taxon>Entomoplasmatales</taxon>
        <taxon>Williamsoniiplasma</taxon>
    </lineage>
</organism>
<gene>
    <name evidence="7" type="ORF">ELUMI_v1c00410</name>
</gene>
<feature type="transmembrane region" description="Helical" evidence="5">
    <location>
        <begin position="24"/>
        <end position="44"/>
    </location>
</feature>
<keyword evidence="4 5" id="KW-0472">Membrane</keyword>
<dbReference type="InterPro" id="IPR010432">
    <property type="entry name" value="RDD"/>
</dbReference>
<feature type="domain" description="RDD" evidence="6">
    <location>
        <begin position="28"/>
        <end position="145"/>
    </location>
</feature>
<evidence type="ECO:0000259" key="6">
    <source>
        <dbReference type="Pfam" id="PF06271"/>
    </source>
</evidence>
<protein>
    <recommendedName>
        <fullName evidence="6">RDD domain-containing protein</fullName>
    </recommendedName>
</protein>
<evidence type="ECO:0000256" key="5">
    <source>
        <dbReference type="SAM" id="Phobius"/>
    </source>
</evidence>
<dbReference type="RefSeq" id="WP_025734535.1">
    <property type="nucleotide sequence ID" value="NZ_CP024963.1"/>
</dbReference>
<evidence type="ECO:0000256" key="3">
    <source>
        <dbReference type="ARBA" id="ARBA00022989"/>
    </source>
</evidence>
<feature type="transmembrane region" description="Helical" evidence="5">
    <location>
        <begin position="114"/>
        <end position="134"/>
    </location>
</feature>
<dbReference type="KEGG" id="elj:ELUMI_v1c00410"/>
<feature type="transmembrane region" description="Helical" evidence="5">
    <location>
        <begin position="56"/>
        <end position="80"/>
    </location>
</feature>
<accession>A0A2K8NSF1</accession>
<comment type="subcellular location">
    <subcellularLocation>
        <location evidence="1">Membrane</location>
        <topology evidence="1">Multi-pass membrane protein</topology>
    </subcellularLocation>
</comment>
<evidence type="ECO:0000313" key="7">
    <source>
        <dbReference type="EMBL" id="ATZ16770.1"/>
    </source>
</evidence>
<dbReference type="EMBL" id="CP024963">
    <property type="protein sequence ID" value="ATZ16770.1"/>
    <property type="molecule type" value="Genomic_DNA"/>
</dbReference>
<keyword evidence="2 5" id="KW-0812">Transmembrane</keyword>
<feature type="transmembrane region" description="Helical" evidence="5">
    <location>
        <begin position="146"/>
        <end position="168"/>
    </location>
</feature>
<evidence type="ECO:0000256" key="1">
    <source>
        <dbReference type="ARBA" id="ARBA00004141"/>
    </source>
</evidence>
<dbReference type="AlphaFoldDB" id="A0A2K8NSF1"/>
<keyword evidence="3 5" id="KW-1133">Transmembrane helix</keyword>
<dbReference type="OrthoDB" id="392036at2"/>
<evidence type="ECO:0000313" key="8">
    <source>
        <dbReference type="Proteomes" id="UP000232063"/>
    </source>
</evidence>
<evidence type="ECO:0000256" key="4">
    <source>
        <dbReference type="ARBA" id="ARBA00023136"/>
    </source>
</evidence>
<reference evidence="7 8" key="1">
    <citation type="submission" date="2017-11" db="EMBL/GenBank/DDBJ databases">
        <title>Genome sequence of Entomoplasma luminosum PIMN-1 (ATCC 49195).</title>
        <authorList>
            <person name="Lo W.-S."/>
            <person name="Gasparich G.E."/>
            <person name="Kuo C.-H."/>
        </authorList>
    </citation>
    <scope>NUCLEOTIDE SEQUENCE [LARGE SCALE GENOMIC DNA]</scope>
    <source>
        <strain evidence="7 8">PIMN-1</strain>
    </source>
</reference>
<evidence type="ECO:0000256" key="2">
    <source>
        <dbReference type="ARBA" id="ARBA00022692"/>
    </source>
</evidence>
<sequence>MNYLAKKRTKANVYSEKKYQIANVYRIFFARFFDLLILAIPWVILNATWKSTPGDWLPIIVLVASSFFATIIYFVIIPYWTKGNTLGKLLFQIRLKQKGKSQPDFLPLLLRESYFLLIPWFLAFLFQVITILIFQSTTKNKETADAIWMLIFLKNIGFLFYGLWLFFVGMSIKFQKNHQASVDLKYGVYVVYKEEFHGWSKPNKDKLITNQETHVSLKDQPGNFNKDQIEEIQNIDKEGEKNE</sequence>
<dbReference type="Pfam" id="PF06271">
    <property type="entry name" value="RDD"/>
    <property type="match status" value="1"/>
</dbReference>